<evidence type="ECO:0000256" key="1">
    <source>
        <dbReference type="ARBA" id="ARBA00038158"/>
    </source>
</evidence>
<evidence type="ECO:0000313" key="3">
    <source>
        <dbReference type="EMBL" id="OIW33409.1"/>
    </source>
</evidence>
<dbReference type="Pfam" id="PF13489">
    <property type="entry name" value="Methyltransf_23"/>
    <property type="match status" value="1"/>
</dbReference>
<protein>
    <submittedName>
        <fullName evidence="3">S-adenosyl-L-methionine-dependent methyltransferase</fullName>
    </submittedName>
</protein>
<evidence type="ECO:0000256" key="2">
    <source>
        <dbReference type="SAM" id="MobiDB-lite"/>
    </source>
</evidence>
<comment type="similarity">
    <text evidence="1">Belongs to the methyltransferase superfamily. LaeA methyltransferase family.</text>
</comment>
<dbReference type="PANTHER" id="PTHR43591:SF105">
    <property type="entry name" value="METHYLTRANSFERASE DOMAIN-CONTAINING PROTEIN-RELATED"/>
    <property type="match status" value="1"/>
</dbReference>
<feature type="region of interest" description="Disordered" evidence="2">
    <location>
        <begin position="1"/>
        <end position="87"/>
    </location>
</feature>
<dbReference type="AlphaFoldDB" id="A0A1J7JJ55"/>
<accession>A0A1J7JJ55</accession>
<feature type="compositionally biased region" description="Low complexity" evidence="2">
    <location>
        <begin position="450"/>
        <end position="460"/>
    </location>
</feature>
<feature type="region of interest" description="Disordered" evidence="2">
    <location>
        <begin position="422"/>
        <end position="460"/>
    </location>
</feature>
<dbReference type="Proteomes" id="UP000182658">
    <property type="component" value="Unassembled WGS sequence"/>
</dbReference>
<gene>
    <name evidence="3" type="ORF">CONLIGDRAFT_569429</name>
</gene>
<keyword evidence="3" id="KW-0808">Transferase</keyword>
<dbReference type="OrthoDB" id="2013972at2759"/>
<feature type="compositionally biased region" description="Polar residues" evidence="2">
    <location>
        <begin position="26"/>
        <end position="36"/>
    </location>
</feature>
<dbReference type="STRING" id="1408157.A0A1J7JJ55"/>
<dbReference type="InParanoid" id="A0A1J7JJ55"/>
<keyword evidence="3" id="KW-0489">Methyltransferase</keyword>
<name>A0A1J7JJ55_9PEZI</name>
<dbReference type="GO" id="GO:0008168">
    <property type="term" value="F:methyltransferase activity"/>
    <property type="evidence" value="ECO:0007669"/>
    <property type="project" value="UniProtKB-KW"/>
</dbReference>
<evidence type="ECO:0000313" key="4">
    <source>
        <dbReference type="Proteomes" id="UP000182658"/>
    </source>
</evidence>
<reference evidence="3 4" key="1">
    <citation type="submission" date="2016-10" db="EMBL/GenBank/DDBJ databases">
        <title>Draft genome sequence of Coniochaeta ligniaria NRRL30616, a lignocellulolytic fungus for bioabatement of inhibitors in plant biomass hydrolysates.</title>
        <authorList>
            <consortium name="DOE Joint Genome Institute"/>
            <person name="Jimenez D.J."/>
            <person name="Hector R.E."/>
            <person name="Riley R."/>
            <person name="Sun H."/>
            <person name="Grigoriev I.V."/>
            <person name="Van Elsas J.D."/>
            <person name="Nichols N.N."/>
        </authorList>
    </citation>
    <scope>NUCLEOTIDE SEQUENCE [LARGE SCALE GENOMIC DNA]</scope>
    <source>
        <strain evidence="3 4">NRRL 30616</strain>
    </source>
</reference>
<dbReference type="PANTHER" id="PTHR43591">
    <property type="entry name" value="METHYLTRANSFERASE"/>
    <property type="match status" value="1"/>
</dbReference>
<dbReference type="SUPFAM" id="SSF53335">
    <property type="entry name" value="S-adenosyl-L-methionine-dependent methyltransferases"/>
    <property type="match status" value="1"/>
</dbReference>
<organism evidence="3 4">
    <name type="scientific">Coniochaeta ligniaria NRRL 30616</name>
    <dbReference type="NCBI Taxonomy" id="1408157"/>
    <lineage>
        <taxon>Eukaryota</taxon>
        <taxon>Fungi</taxon>
        <taxon>Dikarya</taxon>
        <taxon>Ascomycota</taxon>
        <taxon>Pezizomycotina</taxon>
        <taxon>Sordariomycetes</taxon>
        <taxon>Sordariomycetidae</taxon>
        <taxon>Coniochaetales</taxon>
        <taxon>Coniochaetaceae</taxon>
        <taxon>Coniochaeta</taxon>
    </lineage>
</organism>
<sequence>MQNGKATDAPDLSFEDPQPHAPAPIQNGTGTSSSANGDHRLAAVEEEYLEADDTSVEGDVPASVFEPGSSPSGLQVDPTAHGEEDGPASLYAFSTYPRIQAAFQVEHPFDAMLDSATIDSSRTLYAEDLDYVMEHGRRYCGDYSMPNDVTEQTRQYVIHQVYLKLFDLELTTVPLHDPKYILDIGTGIGEWAIGIAEKYPDCEVFGTDIAAIQPTDQVPFNVEFHIEDAEEEWIRPANEVDLVHIRNMAGAFRDWTFIYQQAFTCIKPGGYIEVLDFDDHRGYKNFVSWFPEGSAIQLIISALRQASEMDGRPKGVAHMDRRYLMDAGFVDIQEMQHDIPLGRQENQKFGEDWLFACVTGVEATCLRLLTKYMGWEADYVRGLCDEVSRELKKMAEDPKRAKGFVVKLRVLVGRKPEVPGQWTAQSLLAGNGEMSSSEDESTIGTRDGPSSASASQSDDA</sequence>
<dbReference type="InterPro" id="IPR029063">
    <property type="entry name" value="SAM-dependent_MTases_sf"/>
</dbReference>
<dbReference type="GO" id="GO:0032259">
    <property type="term" value="P:methylation"/>
    <property type="evidence" value="ECO:0007669"/>
    <property type="project" value="UniProtKB-KW"/>
</dbReference>
<keyword evidence="4" id="KW-1185">Reference proteome</keyword>
<dbReference type="Gene3D" id="3.40.50.150">
    <property type="entry name" value="Vaccinia Virus protein VP39"/>
    <property type="match status" value="1"/>
</dbReference>
<dbReference type="CDD" id="cd02440">
    <property type="entry name" value="AdoMet_MTases"/>
    <property type="match status" value="1"/>
</dbReference>
<proteinExistence type="inferred from homology"/>
<dbReference type="EMBL" id="KV875094">
    <property type="protein sequence ID" value="OIW33409.1"/>
    <property type="molecule type" value="Genomic_DNA"/>
</dbReference>
<feature type="compositionally biased region" description="Acidic residues" evidence="2">
    <location>
        <begin position="44"/>
        <end position="56"/>
    </location>
</feature>